<accession>A0ABW2N657</accession>
<protein>
    <submittedName>
        <fullName evidence="2">Uncharacterized protein</fullName>
    </submittedName>
</protein>
<reference evidence="3" key="1">
    <citation type="journal article" date="2019" name="Int. J. Syst. Evol. Microbiol.">
        <title>The Global Catalogue of Microorganisms (GCM) 10K type strain sequencing project: providing services to taxonomists for standard genome sequencing and annotation.</title>
        <authorList>
            <consortium name="The Broad Institute Genomics Platform"/>
            <consortium name="The Broad Institute Genome Sequencing Center for Infectious Disease"/>
            <person name="Wu L."/>
            <person name="Ma J."/>
        </authorList>
    </citation>
    <scope>NUCLEOTIDE SEQUENCE [LARGE SCALE GENOMIC DNA]</scope>
    <source>
        <strain evidence="3">FCH27</strain>
    </source>
</reference>
<feature type="chain" id="PRO_5046007536" evidence="1">
    <location>
        <begin position="25"/>
        <end position="97"/>
    </location>
</feature>
<dbReference type="EMBL" id="JBHTCH010000017">
    <property type="protein sequence ID" value="MFC7361658.1"/>
    <property type="molecule type" value="Genomic_DNA"/>
</dbReference>
<evidence type="ECO:0000313" key="2">
    <source>
        <dbReference type="EMBL" id="MFC7361658.1"/>
    </source>
</evidence>
<feature type="signal peptide" evidence="1">
    <location>
        <begin position="1"/>
        <end position="24"/>
    </location>
</feature>
<evidence type="ECO:0000313" key="3">
    <source>
        <dbReference type="Proteomes" id="UP001596524"/>
    </source>
</evidence>
<proteinExistence type="predicted"/>
<gene>
    <name evidence="2" type="ORF">ACFQO6_15390</name>
</gene>
<evidence type="ECO:0000256" key="1">
    <source>
        <dbReference type="SAM" id="SignalP"/>
    </source>
</evidence>
<keyword evidence="1" id="KW-0732">Signal</keyword>
<keyword evidence="3" id="KW-1185">Reference proteome</keyword>
<name>A0ABW2N657_9ACTN</name>
<sequence length="97" mass="10695">MRRLAAAILVAFTATTVAVPMAQADTPRCVSRHEYDRVTKGMTMTKVHKIFDTAGSETGLGAPNLLYHYRPCTKQGLVQVVYSPRGRMLGKSAHWFG</sequence>
<dbReference type="Proteomes" id="UP001596524">
    <property type="component" value="Unassembled WGS sequence"/>
</dbReference>
<comment type="caution">
    <text evidence="2">The sequence shown here is derived from an EMBL/GenBank/DDBJ whole genome shotgun (WGS) entry which is preliminary data.</text>
</comment>
<organism evidence="2 3">
    <name type="scientific">Nocardioides astragali</name>
    <dbReference type="NCBI Taxonomy" id="1776736"/>
    <lineage>
        <taxon>Bacteria</taxon>
        <taxon>Bacillati</taxon>
        <taxon>Actinomycetota</taxon>
        <taxon>Actinomycetes</taxon>
        <taxon>Propionibacteriales</taxon>
        <taxon>Nocardioidaceae</taxon>
        <taxon>Nocardioides</taxon>
    </lineage>
</organism>
<dbReference type="RefSeq" id="WP_255891243.1">
    <property type="nucleotide sequence ID" value="NZ_JAFMZM010000004.1"/>
</dbReference>